<evidence type="ECO:0000256" key="1">
    <source>
        <dbReference type="SAM" id="Phobius"/>
    </source>
</evidence>
<keyword evidence="1" id="KW-0472">Membrane</keyword>
<keyword evidence="1" id="KW-0812">Transmembrane</keyword>
<sequence>MGPTRQFSMGEVAMAYLFAWPVQLFVHEGYLDRTTSPDGAYVVNHIGLQTVSGASIIAMAITITITRMPNASYLLGL</sequence>
<comment type="caution">
    <text evidence="2">The sequence shown here is derived from an EMBL/GenBank/DDBJ whole genome shotgun (WGS) entry which is preliminary data.</text>
</comment>
<evidence type="ECO:0000313" key="3">
    <source>
        <dbReference type="Proteomes" id="UP000070328"/>
    </source>
</evidence>
<feature type="transmembrane region" description="Helical" evidence="1">
    <location>
        <begin position="7"/>
        <end position="26"/>
    </location>
</feature>
<keyword evidence="1" id="KW-1133">Transmembrane helix</keyword>
<organism evidence="2 3">
    <name type="scientific">Colletotrichum simmondsii</name>
    <dbReference type="NCBI Taxonomy" id="703756"/>
    <lineage>
        <taxon>Eukaryota</taxon>
        <taxon>Fungi</taxon>
        <taxon>Dikarya</taxon>
        <taxon>Ascomycota</taxon>
        <taxon>Pezizomycotina</taxon>
        <taxon>Sordariomycetes</taxon>
        <taxon>Hypocreomycetidae</taxon>
        <taxon>Glomerellales</taxon>
        <taxon>Glomerellaceae</taxon>
        <taxon>Colletotrichum</taxon>
        <taxon>Colletotrichum acutatum species complex</taxon>
    </lineage>
</organism>
<protein>
    <submittedName>
        <fullName evidence="2">Uncharacterized protein</fullName>
    </submittedName>
</protein>
<dbReference type="AlphaFoldDB" id="A0A135TL88"/>
<feature type="transmembrane region" description="Helical" evidence="1">
    <location>
        <begin position="46"/>
        <end position="65"/>
    </location>
</feature>
<dbReference type="EMBL" id="JFBX01000123">
    <property type="protein sequence ID" value="KXH48889.1"/>
    <property type="molecule type" value="Genomic_DNA"/>
</dbReference>
<dbReference type="Proteomes" id="UP000070328">
    <property type="component" value="Unassembled WGS sequence"/>
</dbReference>
<name>A0A135TL88_9PEZI</name>
<accession>A0A135TL88</accession>
<gene>
    <name evidence="2" type="ORF">CSIM01_08548</name>
</gene>
<keyword evidence="3" id="KW-1185">Reference proteome</keyword>
<evidence type="ECO:0000313" key="2">
    <source>
        <dbReference type="EMBL" id="KXH48889.1"/>
    </source>
</evidence>
<reference evidence="2 3" key="1">
    <citation type="submission" date="2014-02" db="EMBL/GenBank/DDBJ databases">
        <title>The genome sequence of Colletotrichum simmondsii CBS122122.</title>
        <authorList>
            <person name="Baroncelli R."/>
            <person name="Thon M.R."/>
        </authorList>
    </citation>
    <scope>NUCLEOTIDE SEQUENCE [LARGE SCALE GENOMIC DNA]</scope>
    <source>
        <strain evidence="2 3">CBS122122</strain>
    </source>
</reference>
<proteinExistence type="predicted"/>